<organism evidence="1 2">
    <name type="scientific">Nelumbo nucifera</name>
    <name type="common">Sacred lotus</name>
    <dbReference type="NCBI Taxonomy" id="4432"/>
    <lineage>
        <taxon>Eukaryota</taxon>
        <taxon>Viridiplantae</taxon>
        <taxon>Streptophyta</taxon>
        <taxon>Embryophyta</taxon>
        <taxon>Tracheophyta</taxon>
        <taxon>Spermatophyta</taxon>
        <taxon>Magnoliopsida</taxon>
        <taxon>Proteales</taxon>
        <taxon>Nelumbonaceae</taxon>
        <taxon>Nelumbo</taxon>
    </lineage>
</organism>
<evidence type="ECO:0000313" key="1">
    <source>
        <dbReference type="EMBL" id="DAD35103.1"/>
    </source>
</evidence>
<comment type="caution">
    <text evidence="1">The sequence shown here is derived from an EMBL/GenBank/DDBJ whole genome shotgun (WGS) entry which is preliminary data.</text>
</comment>
<protein>
    <submittedName>
        <fullName evidence="1">Uncharacterized protein</fullName>
    </submittedName>
</protein>
<sequence length="51" mass="5677">MGQVTILKCRKTLESNRRNEYSANKTIVSSGEEDMGCESSTLLLRVRVGTD</sequence>
<proteinExistence type="predicted"/>
<name>A0A822YSM9_NELNU</name>
<dbReference type="AlphaFoldDB" id="A0A822YSM9"/>
<evidence type="ECO:0000313" key="2">
    <source>
        <dbReference type="Proteomes" id="UP000607653"/>
    </source>
</evidence>
<reference evidence="1 2" key="1">
    <citation type="journal article" date="2020" name="Mol. Biol. Evol.">
        <title>Distinct Expression and Methylation Patterns for Genes with Different Fates following a Single Whole-Genome Duplication in Flowering Plants.</title>
        <authorList>
            <person name="Shi T."/>
            <person name="Rahmani R.S."/>
            <person name="Gugger P.F."/>
            <person name="Wang M."/>
            <person name="Li H."/>
            <person name="Zhang Y."/>
            <person name="Li Z."/>
            <person name="Wang Q."/>
            <person name="Van de Peer Y."/>
            <person name="Marchal K."/>
            <person name="Chen J."/>
        </authorList>
    </citation>
    <scope>NUCLEOTIDE SEQUENCE [LARGE SCALE GENOMIC DNA]</scope>
    <source>
        <tissue evidence="1">Leaf</tissue>
    </source>
</reference>
<keyword evidence="2" id="KW-1185">Reference proteome</keyword>
<accession>A0A822YSM9</accession>
<dbReference type="Proteomes" id="UP000607653">
    <property type="component" value="Unassembled WGS sequence"/>
</dbReference>
<dbReference type="EMBL" id="DUZY01000004">
    <property type="protein sequence ID" value="DAD35103.1"/>
    <property type="molecule type" value="Genomic_DNA"/>
</dbReference>
<gene>
    <name evidence="1" type="ORF">HUJ06_005743</name>
</gene>